<keyword evidence="3" id="KW-1185">Reference proteome</keyword>
<organism evidence="2 3">
    <name type="scientific">Entamoeba invadens IP1</name>
    <dbReference type="NCBI Taxonomy" id="370355"/>
    <lineage>
        <taxon>Eukaryota</taxon>
        <taxon>Amoebozoa</taxon>
        <taxon>Evosea</taxon>
        <taxon>Archamoebae</taxon>
        <taxon>Mastigamoebida</taxon>
        <taxon>Entamoebidae</taxon>
        <taxon>Entamoeba</taxon>
    </lineage>
</organism>
<proteinExistence type="predicted"/>
<feature type="region of interest" description="Disordered" evidence="1">
    <location>
        <begin position="516"/>
        <end position="537"/>
    </location>
</feature>
<dbReference type="KEGG" id="eiv:EIN_229090"/>
<dbReference type="Gene3D" id="3.40.50.12390">
    <property type="match status" value="1"/>
</dbReference>
<evidence type="ECO:0000256" key="1">
    <source>
        <dbReference type="SAM" id="MobiDB-lite"/>
    </source>
</evidence>
<reference evidence="2 3" key="1">
    <citation type="submission" date="2012-10" db="EMBL/GenBank/DDBJ databases">
        <authorList>
            <person name="Zafar N."/>
            <person name="Inman J."/>
            <person name="Hall N."/>
            <person name="Lorenzi H."/>
            <person name="Caler E."/>
        </authorList>
    </citation>
    <scope>NUCLEOTIDE SEQUENCE [LARGE SCALE GENOMIC DNA]</scope>
    <source>
        <strain evidence="2 3">IP1</strain>
    </source>
</reference>
<dbReference type="OMA" id="LNSIHWG"/>
<dbReference type="AlphaFoldDB" id="A0A0A1U2V4"/>
<accession>A0A0A1U2V4</accession>
<dbReference type="Proteomes" id="UP000014680">
    <property type="component" value="Unassembled WGS sequence"/>
</dbReference>
<dbReference type="EMBL" id="KB206756">
    <property type="protein sequence ID" value="ELP88396.1"/>
    <property type="molecule type" value="Genomic_DNA"/>
</dbReference>
<dbReference type="GeneID" id="14887418"/>
<sequence>MTKFFDYAKASYTQHTHQLTPRHFDNVYISFSVFDTYDDATLQSYLSVCIPDKLLYIAVEGVTPLCFLRSRKRHYKLQRDLTPVIDQYITDHPTITVIVSNFSVAGMAHQKVLDFVRRQQSCSGVDANATHCFISNSYPSTYMSLHLPRYVVVVPSLNTMFDMNPLLLDIFKDLKIKIPVLPFVRIVDDIAFLLLMLENDVLPAVFMATVGVLFERYANAVGTGFVIENGQIMKPVLKTILMVNMRTKLPEGFTSTNTSIAYFDAKNDRLAEHIRKQLLLLHDEEMTSIIKCSSDLTRNEFELNLPNVCVAFWDGLVWLSKSLFNEVPDWDWHFTFHIDHFEQLLGRFFEYEPHFIFSYGRPMAGNVFAVLTSDNDYTLPSSISFLKTQSSEFYSFFSVPSNMNITNLLTLVQSKLPEGKKEDRWGWPTLFTSKEYRVANFDAISHIEQPSRLDIMIEGDTLLLSNGDVVEGNLVPLFSPGNEPTPEPIKNFRYGFLNKWYSSEYSFEKLYYGEPGSGIKDEEDKMECEPKKYELSK</sequence>
<feature type="compositionally biased region" description="Basic and acidic residues" evidence="1">
    <location>
        <begin position="519"/>
        <end position="537"/>
    </location>
</feature>
<name>A0A0A1U2V4_ENTIV</name>
<dbReference type="VEuPathDB" id="AmoebaDB:EIN_229090"/>
<gene>
    <name evidence="2" type="ORF">EIN_229090</name>
</gene>
<dbReference type="RefSeq" id="XP_004255167.1">
    <property type="nucleotide sequence ID" value="XM_004255119.1"/>
</dbReference>
<protein>
    <submittedName>
        <fullName evidence="2">Uncharacterized protein</fullName>
    </submittedName>
</protein>
<dbReference type="OrthoDB" id="25251at2759"/>
<evidence type="ECO:0000313" key="2">
    <source>
        <dbReference type="EMBL" id="ELP88396.1"/>
    </source>
</evidence>
<evidence type="ECO:0000313" key="3">
    <source>
        <dbReference type="Proteomes" id="UP000014680"/>
    </source>
</evidence>